<dbReference type="EMBL" id="FOQA01000019">
    <property type="protein sequence ID" value="SFI41431.1"/>
    <property type="molecule type" value="Genomic_DNA"/>
</dbReference>
<evidence type="ECO:0000313" key="7">
    <source>
        <dbReference type="EMBL" id="SFI41431.1"/>
    </source>
</evidence>
<evidence type="ECO:0000313" key="8">
    <source>
        <dbReference type="Proteomes" id="UP000199287"/>
    </source>
</evidence>
<dbReference type="GO" id="GO:0006310">
    <property type="term" value="P:DNA recombination"/>
    <property type="evidence" value="ECO:0007669"/>
    <property type="project" value="UniProtKB-KW"/>
</dbReference>
<sequence>MAEKKLIDALAAEVIEELVKLKYSYNSLCGYRSSFKRICKFAEERGEKYFSELLGRQYLEEKYNCSIDYKAHPFPPKSQHAIRSIRLLGDYQLHGVVVRRIVKRKGYVKPPQFEQALIAYEKECQENEYSRRGMRTRLQRLFFFVDYLSLRNVMSLKEITPALISDYVVYISPKHEKSMASILTTLRVFLRFLFHHEYTEVDLSLSVPKQSKYYYPSIPATWKPDEVQKLLAAVDRGNPSGKRDYAILLMITKLGLRVGDVKALKLSELNWSTKTMTLIQEKTKQETTYPILHDIGWALIDYLKNARPVCSTSHVFIRMIPPYEAFGEHANLHHMITKYIRRAGIDVPRGKRHGLHSLRHTLASTLLEQGASLAMITEVLGHLNSKSTSVYLHTDIKHLKDCALDPEEVLANE</sequence>
<evidence type="ECO:0000256" key="2">
    <source>
        <dbReference type="ARBA" id="ARBA00023125"/>
    </source>
</evidence>
<dbReference type="Gene3D" id="1.10.443.10">
    <property type="entry name" value="Intergrase catalytic core"/>
    <property type="match status" value="1"/>
</dbReference>
<dbReference type="PANTHER" id="PTHR30349:SF41">
    <property type="entry name" value="INTEGRASE_RECOMBINASE PROTEIN MJ0367-RELATED"/>
    <property type="match status" value="1"/>
</dbReference>
<evidence type="ECO:0000259" key="6">
    <source>
        <dbReference type="PROSITE" id="PS51900"/>
    </source>
</evidence>
<keyword evidence="3" id="KW-0233">DNA recombination</keyword>
<evidence type="ECO:0000256" key="4">
    <source>
        <dbReference type="PROSITE-ProRule" id="PRU01248"/>
    </source>
</evidence>
<protein>
    <submittedName>
        <fullName evidence="7">Site-specific recombinase XerD</fullName>
    </submittedName>
</protein>
<dbReference type="GO" id="GO:0015074">
    <property type="term" value="P:DNA integration"/>
    <property type="evidence" value="ECO:0007669"/>
    <property type="project" value="InterPro"/>
</dbReference>
<dbReference type="Pfam" id="PF00589">
    <property type="entry name" value="Phage_integrase"/>
    <property type="match status" value="1"/>
</dbReference>
<dbReference type="OrthoDB" id="9785687at2"/>
<feature type="domain" description="Core-binding (CB)" evidence="6">
    <location>
        <begin position="111"/>
        <end position="194"/>
    </location>
</feature>
<dbReference type="PROSITE" id="PS51898">
    <property type="entry name" value="TYR_RECOMBINASE"/>
    <property type="match status" value="1"/>
</dbReference>
<dbReference type="PANTHER" id="PTHR30349">
    <property type="entry name" value="PHAGE INTEGRASE-RELATED"/>
    <property type="match status" value="1"/>
</dbReference>
<dbReference type="PROSITE" id="PS51900">
    <property type="entry name" value="CB"/>
    <property type="match status" value="1"/>
</dbReference>
<dbReference type="InterPro" id="IPR011010">
    <property type="entry name" value="DNA_brk_join_enz"/>
</dbReference>
<evidence type="ECO:0000259" key="5">
    <source>
        <dbReference type="PROSITE" id="PS51898"/>
    </source>
</evidence>
<name>A0A1I3I0G4_9FIRM</name>
<keyword evidence="8" id="KW-1185">Reference proteome</keyword>
<keyword evidence="2 4" id="KW-0238">DNA-binding</keyword>
<dbReference type="InterPro" id="IPR010998">
    <property type="entry name" value="Integrase_recombinase_N"/>
</dbReference>
<dbReference type="InterPro" id="IPR050090">
    <property type="entry name" value="Tyrosine_recombinase_XerCD"/>
</dbReference>
<feature type="domain" description="Tyr recombinase" evidence="5">
    <location>
        <begin position="217"/>
        <end position="404"/>
    </location>
</feature>
<dbReference type="STRING" id="69895.SAMN05192551_11912"/>
<dbReference type="Gene3D" id="1.10.150.130">
    <property type="match status" value="1"/>
</dbReference>
<dbReference type="InterPro" id="IPR013762">
    <property type="entry name" value="Integrase-like_cat_sf"/>
</dbReference>
<dbReference type="AlphaFoldDB" id="A0A1I3I0G4"/>
<organism evidence="7 8">
    <name type="scientific">Tindallia magadiensis</name>
    <dbReference type="NCBI Taxonomy" id="69895"/>
    <lineage>
        <taxon>Bacteria</taxon>
        <taxon>Bacillati</taxon>
        <taxon>Bacillota</taxon>
        <taxon>Clostridia</taxon>
        <taxon>Peptostreptococcales</taxon>
        <taxon>Tindalliaceae</taxon>
        <taxon>Tindallia</taxon>
    </lineage>
</organism>
<dbReference type="RefSeq" id="WP_093373955.1">
    <property type="nucleotide sequence ID" value="NZ_FOQA01000019.1"/>
</dbReference>
<dbReference type="InterPro" id="IPR044068">
    <property type="entry name" value="CB"/>
</dbReference>
<dbReference type="InterPro" id="IPR002104">
    <property type="entry name" value="Integrase_catalytic"/>
</dbReference>
<proteinExistence type="inferred from homology"/>
<comment type="similarity">
    <text evidence="1">Belongs to the 'phage' integrase family.</text>
</comment>
<accession>A0A1I3I0G4</accession>
<dbReference type="SUPFAM" id="SSF56349">
    <property type="entry name" value="DNA breaking-rejoining enzymes"/>
    <property type="match status" value="1"/>
</dbReference>
<gene>
    <name evidence="7" type="ORF">SAMN05192551_11912</name>
</gene>
<dbReference type="Proteomes" id="UP000199287">
    <property type="component" value="Unassembled WGS sequence"/>
</dbReference>
<evidence type="ECO:0000256" key="1">
    <source>
        <dbReference type="ARBA" id="ARBA00008857"/>
    </source>
</evidence>
<dbReference type="GO" id="GO:0003677">
    <property type="term" value="F:DNA binding"/>
    <property type="evidence" value="ECO:0007669"/>
    <property type="project" value="UniProtKB-UniRule"/>
</dbReference>
<dbReference type="CDD" id="cd01188">
    <property type="entry name" value="INT_RitA_C_like"/>
    <property type="match status" value="1"/>
</dbReference>
<reference evidence="8" key="1">
    <citation type="submission" date="2016-10" db="EMBL/GenBank/DDBJ databases">
        <authorList>
            <person name="Varghese N."/>
            <person name="Submissions S."/>
        </authorList>
    </citation>
    <scope>NUCLEOTIDE SEQUENCE [LARGE SCALE GENOMIC DNA]</scope>
    <source>
        <strain evidence="8">Z-7934</strain>
    </source>
</reference>
<evidence type="ECO:0000256" key="3">
    <source>
        <dbReference type="ARBA" id="ARBA00023172"/>
    </source>
</evidence>